<dbReference type="PANTHER" id="PTHR33116:SF86">
    <property type="entry name" value="REVERSE TRANSCRIPTASE DOMAIN-CONTAINING PROTEIN"/>
    <property type="match status" value="1"/>
</dbReference>
<proteinExistence type="predicted"/>
<evidence type="ECO:0000313" key="1">
    <source>
        <dbReference type="EMBL" id="KAK4389703.1"/>
    </source>
</evidence>
<dbReference type="EMBL" id="JACGWL010000013">
    <property type="protein sequence ID" value="KAK4389703.1"/>
    <property type="molecule type" value="Genomic_DNA"/>
</dbReference>
<gene>
    <name evidence="1" type="ORF">Sango_2307300</name>
</gene>
<keyword evidence="2" id="KW-1185">Reference proteome</keyword>
<evidence type="ECO:0000313" key="2">
    <source>
        <dbReference type="Proteomes" id="UP001289374"/>
    </source>
</evidence>
<sequence length="398" mass="45109">MVVNLEKSEIAFSGYIPKRQNEDLALLEVRVVEKYDKYLGLPTLVGRSKKEIFQSLKDRIWKRLQSWRCKNLSQVGKVVLLQSVLQAMPTYVRGCFLIPVTMCRELEGLIADFLWHNMDVMMVHWLSWNKLCMGKNEGRLGVRKLGAFNKAMLAKQFWQIIINPASLLSRILKQKYFPHSSGFSVEAGQGSSYTWRSILTARALIIAGTRWQAGEWKEGLIQAVFRNEDVEVILGITEDIARLHQLSWHYEKSGRYTVTIAYRLFNQGLVMCAAGGGMGSTSYKLANWKFIWKTKVPPKVRIEDWRTRTCFIVSYAVTSLASSGQLQTSAGYIPLVTILILRHGSGLFEKLALSASAIIEQVRSWEKALAQKHDNLNSLVSSRMDVGGSHSNPTGFRL</sequence>
<organism evidence="1 2">
    <name type="scientific">Sesamum angolense</name>
    <dbReference type="NCBI Taxonomy" id="2727404"/>
    <lineage>
        <taxon>Eukaryota</taxon>
        <taxon>Viridiplantae</taxon>
        <taxon>Streptophyta</taxon>
        <taxon>Embryophyta</taxon>
        <taxon>Tracheophyta</taxon>
        <taxon>Spermatophyta</taxon>
        <taxon>Magnoliopsida</taxon>
        <taxon>eudicotyledons</taxon>
        <taxon>Gunneridae</taxon>
        <taxon>Pentapetalae</taxon>
        <taxon>asterids</taxon>
        <taxon>lamiids</taxon>
        <taxon>Lamiales</taxon>
        <taxon>Pedaliaceae</taxon>
        <taxon>Sesamum</taxon>
    </lineage>
</organism>
<dbReference type="PANTHER" id="PTHR33116">
    <property type="entry name" value="REVERSE TRANSCRIPTASE ZINC-BINDING DOMAIN-CONTAINING PROTEIN-RELATED-RELATED"/>
    <property type="match status" value="1"/>
</dbReference>
<comment type="caution">
    <text evidence="1">The sequence shown here is derived from an EMBL/GenBank/DDBJ whole genome shotgun (WGS) entry which is preliminary data.</text>
</comment>
<protein>
    <submittedName>
        <fullName evidence="1">Mitochondrial protein</fullName>
    </submittedName>
</protein>
<accession>A0AAE2BLF1</accession>
<dbReference type="Proteomes" id="UP001289374">
    <property type="component" value="Unassembled WGS sequence"/>
</dbReference>
<reference evidence="1" key="1">
    <citation type="submission" date="2020-06" db="EMBL/GenBank/DDBJ databases">
        <authorList>
            <person name="Li T."/>
            <person name="Hu X."/>
            <person name="Zhang T."/>
            <person name="Song X."/>
            <person name="Zhang H."/>
            <person name="Dai N."/>
            <person name="Sheng W."/>
            <person name="Hou X."/>
            <person name="Wei L."/>
        </authorList>
    </citation>
    <scope>NUCLEOTIDE SEQUENCE</scope>
    <source>
        <strain evidence="1">K16</strain>
        <tissue evidence="1">Leaf</tissue>
    </source>
</reference>
<reference evidence="1" key="2">
    <citation type="journal article" date="2024" name="Plant">
        <title>Genomic evolution and insights into agronomic trait innovations of Sesamum species.</title>
        <authorList>
            <person name="Miao H."/>
            <person name="Wang L."/>
            <person name="Qu L."/>
            <person name="Liu H."/>
            <person name="Sun Y."/>
            <person name="Le M."/>
            <person name="Wang Q."/>
            <person name="Wei S."/>
            <person name="Zheng Y."/>
            <person name="Lin W."/>
            <person name="Duan Y."/>
            <person name="Cao H."/>
            <person name="Xiong S."/>
            <person name="Wang X."/>
            <person name="Wei L."/>
            <person name="Li C."/>
            <person name="Ma Q."/>
            <person name="Ju M."/>
            <person name="Zhao R."/>
            <person name="Li G."/>
            <person name="Mu C."/>
            <person name="Tian Q."/>
            <person name="Mei H."/>
            <person name="Zhang T."/>
            <person name="Gao T."/>
            <person name="Zhang H."/>
        </authorList>
    </citation>
    <scope>NUCLEOTIDE SEQUENCE</scope>
    <source>
        <strain evidence="1">K16</strain>
    </source>
</reference>
<name>A0AAE2BLF1_9LAMI</name>
<dbReference type="AlphaFoldDB" id="A0AAE2BLF1"/>